<dbReference type="SMART" id="SM00558">
    <property type="entry name" value="JmjC"/>
    <property type="match status" value="1"/>
</dbReference>
<keyword evidence="3" id="KW-1185">Reference proteome</keyword>
<name>A0A1Z5K3F8_FISSO</name>
<dbReference type="PANTHER" id="PTHR12461:SF99">
    <property type="entry name" value="BIFUNCTIONAL PEPTIDASE AND (3S)-LYSYL HYDROXYLASE JMJD7"/>
    <property type="match status" value="1"/>
</dbReference>
<accession>A0A1Z5K3F8</accession>
<evidence type="ECO:0000313" key="2">
    <source>
        <dbReference type="EMBL" id="GAX20755.1"/>
    </source>
</evidence>
<dbReference type="InterPro" id="IPR041667">
    <property type="entry name" value="Cupin_8"/>
</dbReference>
<reference evidence="2 3" key="1">
    <citation type="journal article" date="2015" name="Plant Cell">
        <title>Oil accumulation by the oleaginous diatom Fistulifera solaris as revealed by the genome and transcriptome.</title>
        <authorList>
            <person name="Tanaka T."/>
            <person name="Maeda Y."/>
            <person name="Veluchamy A."/>
            <person name="Tanaka M."/>
            <person name="Abida H."/>
            <person name="Marechal E."/>
            <person name="Bowler C."/>
            <person name="Muto M."/>
            <person name="Sunaga Y."/>
            <person name="Tanaka M."/>
            <person name="Yoshino T."/>
            <person name="Taniguchi T."/>
            <person name="Fukuda Y."/>
            <person name="Nemoto M."/>
            <person name="Matsumoto M."/>
            <person name="Wong P.S."/>
            <person name="Aburatani S."/>
            <person name="Fujibuchi W."/>
        </authorList>
    </citation>
    <scope>NUCLEOTIDE SEQUENCE [LARGE SCALE GENOMIC DNA]</scope>
    <source>
        <strain evidence="2 3">JPCC DA0580</strain>
    </source>
</reference>
<dbReference type="Gene3D" id="2.60.120.10">
    <property type="entry name" value="Jelly Rolls"/>
    <property type="match status" value="2"/>
</dbReference>
<protein>
    <recommendedName>
        <fullName evidence="1">JmjC domain-containing protein</fullName>
    </recommendedName>
</protein>
<dbReference type="PROSITE" id="PS51184">
    <property type="entry name" value="JMJC"/>
    <property type="match status" value="1"/>
</dbReference>
<organism evidence="2 3">
    <name type="scientific">Fistulifera solaris</name>
    <name type="common">Oleaginous diatom</name>
    <dbReference type="NCBI Taxonomy" id="1519565"/>
    <lineage>
        <taxon>Eukaryota</taxon>
        <taxon>Sar</taxon>
        <taxon>Stramenopiles</taxon>
        <taxon>Ochrophyta</taxon>
        <taxon>Bacillariophyta</taxon>
        <taxon>Bacillariophyceae</taxon>
        <taxon>Bacillariophycidae</taxon>
        <taxon>Naviculales</taxon>
        <taxon>Naviculaceae</taxon>
        <taxon>Fistulifera</taxon>
    </lineage>
</organism>
<dbReference type="InterPro" id="IPR014710">
    <property type="entry name" value="RmlC-like_jellyroll"/>
</dbReference>
<dbReference type="Proteomes" id="UP000198406">
    <property type="component" value="Unassembled WGS sequence"/>
</dbReference>
<feature type="domain" description="JmjC" evidence="1">
    <location>
        <begin position="214"/>
        <end position="401"/>
    </location>
</feature>
<dbReference type="PANTHER" id="PTHR12461">
    <property type="entry name" value="HYPOXIA-INDUCIBLE FACTOR 1 ALPHA INHIBITOR-RELATED"/>
    <property type="match status" value="1"/>
</dbReference>
<evidence type="ECO:0000313" key="3">
    <source>
        <dbReference type="Proteomes" id="UP000198406"/>
    </source>
</evidence>
<gene>
    <name evidence="2" type="ORF">FisN_7Hh066</name>
</gene>
<dbReference type="EMBL" id="BDSP01000152">
    <property type="protein sequence ID" value="GAX20755.1"/>
    <property type="molecule type" value="Genomic_DNA"/>
</dbReference>
<sequence>MTSRPLFEVDDKGIECFVEDVQFLWCSSSRARNDDECPSIAILEDPPSALEYLRDYVSVSRPCIIRNAASFRCTIPDLVRLDPQMELVVDVSPDGHADVLRRVQTSTEKNDEKVPVEDGDSNKSDCTRTIFVQPEQRCTTIESFHKQLVHQSNQRIKHKRVYSGQEPCSRVFQIIEKEEYGIDSSSEGALEDESVFYYSRQNDCLRQELTEFWKSSTTTHDTNQLPQTFAWAEEAFGTGPPQAVNLWMGNECSVSSMHKDHYENLFYVASGEKVFTLCPPADAPFLYEQECESGQFLWDADRQEWMVQLEEDANDNYSVGDPQRTRWIAADITMKHNDKYLEAFPLLKYTHPVEVKVKEGELLYLPALWFHRVTQSCETVGVNYWYDMKFESPIWTFFHLLQQLKSPT</sequence>
<dbReference type="OrthoDB" id="415358at2759"/>
<comment type="caution">
    <text evidence="2">The sequence shown here is derived from an EMBL/GenBank/DDBJ whole genome shotgun (WGS) entry which is preliminary data.</text>
</comment>
<dbReference type="InterPro" id="IPR003347">
    <property type="entry name" value="JmjC_dom"/>
</dbReference>
<proteinExistence type="predicted"/>
<dbReference type="SUPFAM" id="SSF51197">
    <property type="entry name" value="Clavaminate synthase-like"/>
    <property type="match status" value="1"/>
</dbReference>
<evidence type="ECO:0000259" key="1">
    <source>
        <dbReference type="PROSITE" id="PS51184"/>
    </source>
</evidence>
<dbReference type="InParanoid" id="A0A1Z5K3F8"/>
<dbReference type="Pfam" id="PF13621">
    <property type="entry name" value="Cupin_8"/>
    <property type="match status" value="1"/>
</dbReference>
<dbReference type="AlphaFoldDB" id="A0A1Z5K3F8"/>